<dbReference type="GO" id="GO:0047938">
    <property type="term" value="F:glucose-6-phosphate 1-epimerase activity"/>
    <property type="evidence" value="ECO:0007669"/>
    <property type="project" value="TreeGrafter"/>
</dbReference>
<dbReference type="InterPro" id="IPR014718">
    <property type="entry name" value="GH-type_carb-bd"/>
</dbReference>
<dbReference type="InterPro" id="IPR011013">
    <property type="entry name" value="Gal_mutarotase_sf_dom"/>
</dbReference>
<dbReference type="GO" id="GO:0030246">
    <property type="term" value="F:carbohydrate binding"/>
    <property type="evidence" value="ECO:0007669"/>
    <property type="project" value="InterPro"/>
</dbReference>
<dbReference type="GO" id="GO:0005737">
    <property type="term" value="C:cytoplasm"/>
    <property type="evidence" value="ECO:0007669"/>
    <property type="project" value="TreeGrafter"/>
</dbReference>
<dbReference type="Gene3D" id="2.70.98.10">
    <property type="match status" value="1"/>
</dbReference>
<comment type="caution">
    <text evidence="2">The sequence shown here is derived from an EMBL/GenBank/DDBJ whole genome shotgun (WGS) entry which is preliminary data.</text>
</comment>
<sequence length="393" mass="42867">MAGAAAIFPSSSPLLHARPPKHLRGTFHQRLPLASLWRGRERRISVTAASASSISMPINVECLETEFSGHGVTFEAIGDSCVVKMGLANGSAASLMLPCGLITSYKPYMWHGATFEVLHTIVSEGEDGAAVVRGGVSMDFKIGGGGDDGSIPWSPSCWSLRGVRGSPEKSIQVELVSVSPVDMAEVGCLVTLHQDFLGSELLISNTKSSPLQLTGSFISHLKVSTPDAAYAAGLQGSNYRSRRPLSSRFSMVPPDSGLSTSSKPWTDNVLRRLVPGWGDTDEEEEEEELNDAEEESEGEEEDDYARMTEKMSRIYTSAPRQSMRWMIQGRRNSVVVRRSGFEEFYMLSPGSEHEWYGKYAYICVGPSAQLTPLVLSPGEDAWRGAQYLHNPNL</sequence>
<gene>
    <name evidence="2" type="ORF">B296_00017656</name>
</gene>
<dbReference type="Proteomes" id="UP000287651">
    <property type="component" value="Unassembled WGS sequence"/>
</dbReference>
<reference evidence="2 3" key="1">
    <citation type="journal article" date="2014" name="Agronomy (Basel)">
        <title>A Draft Genome Sequence for Ensete ventricosum, the Drought-Tolerant Tree Against Hunger.</title>
        <authorList>
            <person name="Harrison J."/>
            <person name="Moore K.A."/>
            <person name="Paszkiewicz K."/>
            <person name="Jones T."/>
            <person name="Grant M."/>
            <person name="Ambacheew D."/>
            <person name="Muzemil S."/>
            <person name="Studholme D.J."/>
        </authorList>
    </citation>
    <scope>NUCLEOTIDE SEQUENCE [LARGE SCALE GENOMIC DNA]</scope>
</reference>
<evidence type="ECO:0008006" key="4">
    <source>
        <dbReference type="Google" id="ProtNLM"/>
    </source>
</evidence>
<feature type="compositionally biased region" description="Acidic residues" evidence="1">
    <location>
        <begin position="279"/>
        <end position="303"/>
    </location>
</feature>
<dbReference type="EMBL" id="AMZH03008410">
    <property type="protein sequence ID" value="RRT59009.1"/>
    <property type="molecule type" value="Genomic_DNA"/>
</dbReference>
<dbReference type="PANTHER" id="PTHR11122:SF15">
    <property type="entry name" value="PROTEIN NDH-DEPENDENT CYCLIC ELECTRON FLOW 5"/>
    <property type="match status" value="1"/>
</dbReference>
<name>A0A426Z4V7_ENSVE</name>
<evidence type="ECO:0000313" key="3">
    <source>
        <dbReference type="Proteomes" id="UP000287651"/>
    </source>
</evidence>
<feature type="region of interest" description="Disordered" evidence="1">
    <location>
        <begin position="244"/>
        <end position="305"/>
    </location>
</feature>
<protein>
    <recommendedName>
        <fullName evidence="4">Protein NDH-DEPENDENT CYCLIC ELECTRON FLOW 5</fullName>
    </recommendedName>
</protein>
<dbReference type="GO" id="GO:0005975">
    <property type="term" value="P:carbohydrate metabolic process"/>
    <property type="evidence" value="ECO:0007669"/>
    <property type="project" value="InterPro"/>
</dbReference>
<dbReference type="SUPFAM" id="SSF74650">
    <property type="entry name" value="Galactose mutarotase-like"/>
    <property type="match status" value="1"/>
</dbReference>
<dbReference type="PANTHER" id="PTHR11122">
    <property type="entry name" value="APOSPORY-ASSOCIATED PROTEIN C-RELATED"/>
    <property type="match status" value="1"/>
</dbReference>
<proteinExistence type="predicted"/>
<evidence type="ECO:0000256" key="1">
    <source>
        <dbReference type="SAM" id="MobiDB-lite"/>
    </source>
</evidence>
<evidence type="ECO:0000313" key="2">
    <source>
        <dbReference type="EMBL" id="RRT59009.1"/>
    </source>
</evidence>
<dbReference type="AlphaFoldDB" id="A0A426Z4V7"/>
<accession>A0A426Z4V7</accession>
<organism evidence="2 3">
    <name type="scientific">Ensete ventricosum</name>
    <name type="common">Abyssinian banana</name>
    <name type="synonym">Musa ensete</name>
    <dbReference type="NCBI Taxonomy" id="4639"/>
    <lineage>
        <taxon>Eukaryota</taxon>
        <taxon>Viridiplantae</taxon>
        <taxon>Streptophyta</taxon>
        <taxon>Embryophyta</taxon>
        <taxon>Tracheophyta</taxon>
        <taxon>Spermatophyta</taxon>
        <taxon>Magnoliopsida</taxon>
        <taxon>Liliopsida</taxon>
        <taxon>Zingiberales</taxon>
        <taxon>Musaceae</taxon>
        <taxon>Ensete</taxon>
    </lineage>
</organism>